<evidence type="ECO:0000313" key="1">
    <source>
        <dbReference type="EMBL" id="GJT18908.1"/>
    </source>
</evidence>
<dbReference type="GO" id="GO:0003964">
    <property type="term" value="F:RNA-directed DNA polymerase activity"/>
    <property type="evidence" value="ECO:0007669"/>
    <property type="project" value="UniProtKB-KW"/>
</dbReference>
<dbReference type="EMBL" id="BQNB010013676">
    <property type="protein sequence ID" value="GJT18908.1"/>
    <property type="molecule type" value="Genomic_DNA"/>
</dbReference>
<accession>A0ABQ5BX34</accession>
<gene>
    <name evidence="1" type="ORF">Tco_0877614</name>
</gene>
<dbReference type="Proteomes" id="UP001151760">
    <property type="component" value="Unassembled WGS sequence"/>
</dbReference>
<protein>
    <submittedName>
        <fullName evidence="1">RNA-directed DNA polymerase, eukaryota, reverse transcriptase zinc-binding domain protein</fullName>
    </submittedName>
</protein>
<comment type="caution">
    <text evidence="1">The sequence shown here is derived from an EMBL/GenBank/DDBJ whole genome shotgun (WGS) entry which is preliminary data.</text>
</comment>
<reference evidence="1" key="1">
    <citation type="journal article" date="2022" name="Int. J. Mol. Sci.">
        <title>Draft Genome of Tanacetum Coccineum: Genomic Comparison of Closely Related Tanacetum-Family Plants.</title>
        <authorList>
            <person name="Yamashiro T."/>
            <person name="Shiraishi A."/>
            <person name="Nakayama K."/>
            <person name="Satake H."/>
        </authorList>
    </citation>
    <scope>NUCLEOTIDE SEQUENCE</scope>
</reference>
<evidence type="ECO:0000313" key="2">
    <source>
        <dbReference type="Proteomes" id="UP001151760"/>
    </source>
</evidence>
<reference evidence="1" key="2">
    <citation type="submission" date="2022-01" db="EMBL/GenBank/DDBJ databases">
        <authorList>
            <person name="Yamashiro T."/>
            <person name="Shiraishi A."/>
            <person name="Satake H."/>
            <person name="Nakayama K."/>
        </authorList>
    </citation>
    <scope>NUCLEOTIDE SEQUENCE</scope>
</reference>
<keyword evidence="1" id="KW-0808">Transferase</keyword>
<keyword evidence="1" id="KW-0695">RNA-directed DNA polymerase</keyword>
<name>A0ABQ5BX34_9ASTR</name>
<proteinExistence type="predicted"/>
<keyword evidence="1" id="KW-0548">Nucleotidyltransferase</keyword>
<organism evidence="1 2">
    <name type="scientific">Tanacetum coccineum</name>
    <dbReference type="NCBI Taxonomy" id="301880"/>
    <lineage>
        <taxon>Eukaryota</taxon>
        <taxon>Viridiplantae</taxon>
        <taxon>Streptophyta</taxon>
        <taxon>Embryophyta</taxon>
        <taxon>Tracheophyta</taxon>
        <taxon>Spermatophyta</taxon>
        <taxon>Magnoliopsida</taxon>
        <taxon>eudicotyledons</taxon>
        <taxon>Gunneridae</taxon>
        <taxon>Pentapetalae</taxon>
        <taxon>asterids</taxon>
        <taxon>campanulids</taxon>
        <taxon>Asterales</taxon>
        <taxon>Asteraceae</taxon>
        <taxon>Asteroideae</taxon>
        <taxon>Anthemideae</taxon>
        <taxon>Anthemidinae</taxon>
        <taxon>Tanacetum</taxon>
    </lineage>
</organism>
<dbReference type="PANTHER" id="PTHR36617:SF15">
    <property type="entry name" value="REVERSE TRANSCRIPTASE ZINC-BINDING DOMAIN-CONTAINING PROTEIN"/>
    <property type="match status" value="1"/>
</dbReference>
<sequence length="346" mass="39323">MVIKYFYGDDGGFNSESRSLGSGGIWTDIIKAVNSVNTIDEDFEDSFIRNISNGNNTSFWNDPWCGDGTRLSEAFPRLYALETSKDCFISDRWHMDNDSGVGTWSWSRPLRGRANDDLASLISRIGTLQLNRNGADKWTWSLDASGSFKIKSLSKRIQTFHLAEFIINDHYLWNSLVPRKVNICSWRASLNRLPTRANLNLRGVNMGTYSCPVYVSANVRIYISMINLLISALAKFGEQLELVDYLPRPASFPSFSIKDIANGNVGSNGSFRTSKVMHGVFLTTLWSIWNRRNKIVHAQPEDVRKIMGEDIFPAIQRLSMNWISARMTSFPANWNNWIAKPFDLFS</sequence>
<dbReference type="PANTHER" id="PTHR36617">
    <property type="entry name" value="PROTEIN, PUTATIVE-RELATED"/>
    <property type="match status" value="1"/>
</dbReference>
<keyword evidence="2" id="KW-1185">Reference proteome</keyword>